<dbReference type="Pfam" id="PF01510">
    <property type="entry name" value="Amidase_2"/>
    <property type="match status" value="1"/>
</dbReference>
<dbReference type="SMART" id="SM00644">
    <property type="entry name" value="Ami_2"/>
    <property type="match status" value="1"/>
</dbReference>
<evidence type="ECO:0000313" key="5">
    <source>
        <dbReference type="EMBL" id="MBG6092309.1"/>
    </source>
</evidence>
<feature type="compositionally biased region" description="Acidic residues" evidence="2">
    <location>
        <begin position="227"/>
        <end position="238"/>
    </location>
</feature>
<dbReference type="SUPFAM" id="SSF55846">
    <property type="entry name" value="N-acetylmuramoyl-L-alanine amidase-like"/>
    <property type="match status" value="1"/>
</dbReference>
<name>A0A931DJG2_9ACTN</name>
<dbReference type="InterPro" id="IPR036505">
    <property type="entry name" value="Amidase/PGRP_sf"/>
</dbReference>
<evidence type="ECO:0000259" key="3">
    <source>
        <dbReference type="SMART" id="SM00644"/>
    </source>
</evidence>
<dbReference type="SMART" id="SM00701">
    <property type="entry name" value="PGRP"/>
    <property type="match status" value="1"/>
</dbReference>
<protein>
    <recommendedName>
        <fullName evidence="7">N-acetylmuramoyl-L-alanine amidase</fullName>
    </recommendedName>
</protein>
<dbReference type="PANTHER" id="PTHR11022:SF41">
    <property type="entry name" value="PEPTIDOGLYCAN-RECOGNITION PROTEIN LC-RELATED"/>
    <property type="match status" value="1"/>
</dbReference>
<keyword evidence="6" id="KW-1185">Reference proteome</keyword>
<gene>
    <name evidence="5" type="ORF">IW256_006422</name>
</gene>
<proteinExistence type="inferred from homology"/>
<evidence type="ECO:0008006" key="7">
    <source>
        <dbReference type="Google" id="ProtNLM"/>
    </source>
</evidence>
<evidence type="ECO:0000256" key="2">
    <source>
        <dbReference type="SAM" id="MobiDB-lite"/>
    </source>
</evidence>
<feature type="region of interest" description="Disordered" evidence="2">
    <location>
        <begin position="225"/>
        <end position="306"/>
    </location>
</feature>
<sequence length="306" mass="32958">MSMHPNGGLTRRGLAALLGLGLVEVITPGAASADGRRIPREGGPPLLVHTRRDWQALPARRPATVFRTPPNRIVVHHTATPNSEDYSLAHAYRLSRRIQRFHMRARGWDDTGQQLTISRGGHIMEGRNRSLAAIRNGRHVLGAQALNHNGHTIGIENEGDYSDSPVPGTLWDSLVETCAWLCAEYDLDPFRAIVGHRDLVATDCPGDVLYGRLTELREDVADRLDAQEEQEEQEEQPSEDVPPSGEAPSPGEVPPSDGGAPSGQVTAPGEVPPIEPVSPPLHDPVHVSPDPGVPASPAPNAPRLDG</sequence>
<dbReference type="EMBL" id="JADOUA010000001">
    <property type="protein sequence ID" value="MBG6092309.1"/>
    <property type="molecule type" value="Genomic_DNA"/>
</dbReference>
<comment type="caution">
    <text evidence="5">The sequence shown here is derived from an EMBL/GenBank/DDBJ whole genome shotgun (WGS) entry which is preliminary data.</text>
</comment>
<dbReference type="InterPro" id="IPR002502">
    <property type="entry name" value="Amidase_domain"/>
</dbReference>
<dbReference type="Gene3D" id="3.40.80.10">
    <property type="entry name" value="Peptidoglycan recognition protein-like"/>
    <property type="match status" value="1"/>
</dbReference>
<dbReference type="RefSeq" id="WP_231404018.1">
    <property type="nucleotide sequence ID" value="NZ_BAABES010000012.1"/>
</dbReference>
<dbReference type="GO" id="GO:0008745">
    <property type="term" value="F:N-acetylmuramoyl-L-alanine amidase activity"/>
    <property type="evidence" value="ECO:0007669"/>
    <property type="project" value="InterPro"/>
</dbReference>
<dbReference type="CDD" id="cd06583">
    <property type="entry name" value="PGRP"/>
    <property type="match status" value="1"/>
</dbReference>
<dbReference type="InterPro" id="IPR006619">
    <property type="entry name" value="PGRP_domain_met/bac"/>
</dbReference>
<dbReference type="AlphaFoldDB" id="A0A931DJG2"/>
<organism evidence="5 6">
    <name type="scientific">Actinomadura viridis</name>
    <dbReference type="NCBI Taxonomy" id="58110"/>
    <lineage>
        <taxon>Bacteria</taxon>
        <taxon>Bacillati</taxon>
        <taxon>Actinomycetota</taxon>
        <taxon>Actinomycetes</taxon>
        <taxon>Streptosporangiales</taxon>
        <taxon>Thermomonosporaceae</taxon>
        <taxon>Actinomadura</taxon>
    </lineage>
</organism>
<evidence type="ECO:0000259" key="4">
    <source>
        <dbReference type="SMART" id="SM00701"/>
    </source>
</evidence>
<feature type="compositionally biased region" description="Pro residues" evidence="2">
    <location>
        <begin position="270"/>
        <end position="282"/>
    </location>
</feature>
<dbReference type="GO" id="GO:0008270">
    <property type="term" value="F:zinc ion binding"/>
    <property type="evidence" value="ECO:0007669"/>
    <property type="project" value="InterPro"/>
</dbReference>
<evidence type="ECO:0000256" key="1">
    <source>
        <dbReference type="ARBA" id="ARBA00007553"/>
    </source>
</evidence>
<reference evidence="5" key="1">
    <citation type="submission" date="2020-11" db="EMBL/GenBank/DDBJ databases">
        <title>Sequencing the genomes of 1000 actinobacteria strains.</title>
        <authorList>
            <person name="Klenk H.-P."/>
        </authorList>
    </citation>
    <scope>NUCLEOTIDE SEQUENCE</scope>
    <source>
        <strain evidence="5">DSM 43175</strain>
    </source>
</reference>
<dbReference type="PANTHER" id="PTHR11022">
    <property type="entry name" value="PEPTIDOGLYCAN RECOGNITION PROTEIN"/>
    <property type="match status" value="1"/>
</dbReference>
<dbReference type="InterPro" id="IPR015510">
    <property type="entry name" value="PGRP"/>
</dbReference>
<evidence type="ECO:0000313" key="6">
    <source>
        <dbReference type="Proteomes" id="UP000614047"/>
    </source>
</evidence>
<feature type="compositionally biased region" description="Pro residues" evidence="2">
    <location>
        <begin position="291"/>
        <end position="300"/>
    </location>
</feature>
<comment type="similarity">
    <text evidence="1">Belongs to the N-acetylmuramoyl-L-alanine amidase 2 family.</text>
</comment>
<dbReference type="GO" id="GO:0009253">
    <property type="term" value="P:peptidoglycan catabolic process"/>
    <property type="evidence" value="ECO:0007669"/>
    <property type="project" value="InterPro"/>
</dbReference>
<accession>A0A931DJG2</accession>
<feature type="domain" description="Peptidoglycan recognition protein family" evidence="4">
    <location>
        <begin position="46"/>
        <end position="200"/>
    </location>
</feature>
<dbReference type="Proteomes" id="UP000614047">
    <property type="component" value="Unassembled WGS sequence"/>
</dbReference>
<feature type="domain" description="N-acetylmuramoyl-L-alanine amidase" evidence="3">
    <location>
        <begin position="59"/>
        <end position="206"/>
    </location>
</feature>